<dbReference type="InterPro" id="IPR007527">
    <property type="entry name" value="Znf_SWIM"/>
</dbReference>
<keyword evidence="1" id="KW-0862">Zinc</keyword>
<keyword evidence="1" id="KW-0863">Zinc-finger</keyword>
<dbReference type="Proteomes" id="UP001164746">
    <property type="component" value="Chromosome 1"/>
</dbReference>
<dbReference type="InterPro" id="IPR051703">
    <property type="entry name" value="NF-kappa-B_Signaling_Reg"/>
</dbReference>
<feature type="domain" description="SWIM-type" evidence="2">
    <location>
        <begin position="55"/>
        <end position="94"/>
    </location>
</feature>
<dbReference type="SUPFAM" id="SSF52980">
    <property type="entry name" value="Restriction endonuclease-like"/>
    <property type="match status" value="1"/>
</dbReference>
<evidence type="ECO:0000313" key="3">
    <source>
        <dbReference type="EMBL" id="WAQ94771.1"/>
    </source>
</evidence>
<evidence type="ECO:0000313" key="4">
    <source>
        <dbReference type="Proteomes" id="UP001164746"/>
    </source>
</evidence>
<dbReference type="Pfam" id="PF09588">
    <property type="entry name" value="YqaJ"/>
    <property type="match status" value="1"/>
</dbReference>
<protein>
    <recommendedName>
        <fullName evidence="2">SWIM-type domain-containing protein</fullName>
    </recommendedName>
</protein>
<accession>A0ABY7DAS6</accession>
<evidence type="ECO:0000256" key="1">
    <source>
        <dbReference type="PROSITE-ProRule" id="PRU00325"/>
    </source>
</evidence>
<sequence>MALSILYWSRYVDGHVKLTRKSEAAVESGRVLRFSIDELRVIQANVQASMRGKSYSVQIFLEQENNGAVQSTRCQCPMAEYKCHHVAAVLLFGYKRVSKTDIKCTLHWILLEEPKPPQLPLPLIEDVLVSPGYLSSQDPRTYFRRSFVLSQEKITQIVFMTTRQRENSLWAAARKLRFTASNFGQIIAASKRNRLCASLKKRLLSAYNLQKRAPIQWGITHEKNGLDAYCRTGGVTLVQTGIWLHESGILGASPDGFVQGDYCGRVHLQDKEQPVMSPDIIEVKCPFSAKDMTITEACHSNKDFYLDAIEKDRTVLLGTVNSDSLECPIIKRNGPLYAEIGCGSDIFARFLCSNRIFSAGI</sequence>
<keyword evidence="1" id="KW-0479">Metal-binding</keyword>
<organism evidence="3 4">
    <name type="scientific">Mya arenaria</name>
    <name type="common">Soft-shell clam</name>
    <dbReference type="NCBI Taxonomy" id="6604"/>
    <lineage>
        <taxon>Eukaryota</taxon>
        <taxon>Metazoa</taxon>
        <taxon>Spiralia</taxon>
        <taxon>Lophotrochozoa</taxon>
        <taxon>Mollusca</taxon>
        <taxon>Bivalvia</taxon>
        <taxon>Autobranchia</taxon>
        <taxon>Heteroconchia</taxon>
        <taxon>Euheterodonta</taxon>
        <taxon>Imparidentia</taxon>
        <taxon>Neoheterodontei</taxon>
        <taxon>Myida</taxon>
        <taxon>Myoidea</taxon>
        <taxon>Myidae</taxon>
        <taxon>Mya</taxon>
    </lineage>
</organism>
<dbReference type="EMBL" id="CP111012">
    <property type="protein sequence ID" value="WAQ94771.1"/>
    <property type="molecule type" value="Genomic_DNA"/>
</dbReference>
<dbReference type="CDD" id="cd22343">
    <property type="entry name" value="PDDEXK_lambda_exonuclease-like"/>
    <property type="match status" value="1"/>
</dbReference>
<dbReference type="PANTHER" id="PTHR46609">
    <property type="entry name" value="EXONUCLEASE, PHAGE-TYPE/RECB, C-TERMINAL DOMAIN-CONTAINING PROTEIN"/>
    <property type="match status" value="1"/>
</dbReference>
<dbReference type="InterPro" id="IPR011335">
    <property type="entry name" value="Restrct_endonuc-II-like"/>
</dbReference>
<dbReference type="PROSITE" id="PS50966">
    <property type="entry name" value="ZF_SWIM"/>
    <property type="match status" value="1"/>
</dbReference>
<dbReference type="Gene3D" id="3.90.320.10">
    <property type="match status" value="1"/>
</dbReference>
<dbReference type="PANTHER" id="PTHR46609:SF8">
    <property type="entry name" value="YQAJ VIRAL RECOMBINASE DOMAIN-CONTAINING PROTEIN"/>
    <property type="match status" value="1"/>
</dbReference>
<evidence type="ECO:0000259" key="2">
    <source>
        <dbReference type="PROSITE" id="PS50966"/>
    </source>
</evidence>
<dbReference type="InterPro" id="IPR011604">
    <property type="entry name" value="PDDEXK-like_dom_sf"/>
</dbReference>
<keyword evidence="4" id="KW-1185">Reference proteome</keyword>
<gene>
    <name evidence="3" type="ORF">MAR_007242</name>
</gene>
<dbReference type="InterPro" id="IPR019080">
    <property type="entry name" value="YqaJ_viral_recombinase"/>
</dbReference>
<reference evidence="3" key="1">
    <citation type="submission" date="2022-11" db="EMBL/GenBank/DDBJ databases">
        <title>Centuries of genome instability and evolution in soft-shell clam transmissible cancer (bioRxiv).</title>
        <authorList>
            <person name="Hart S.F.M."/>
            <person name="Yonemitsu M.A."/>
            <person name="Giersch R.M."/>
            <person name="Beal B.F."/>
            <person name="Arriagada G."/>
            <person name="Davis B.W."/>
            <person name="Ostrander E.A."/>
            <person name="Goff S.P."/>
            <person name="Metzger M.J."/>
        </authorList>
    </citation>
    <scope>NUCLEOTIDE SEQUENCE</scope>
    <source>
        <strain evidence="3">MELC-2E11</strain>
        <tissue evidence="3">Siphon/mantle</tissue>
    </source>
</reference>
<name>A0ABY7DAS6_MYAAR</name>
<proteinExistence type="predicted"/>